<dbReference type="STRING" id="1415166.NONO_c26090"/>
<dbReference type="AlphaFoldDB" id="W5TJH9"/>
<reference evidence="2 3" key="1">
    <citation type="journal article" date="2014" name="Appl. Environ. Microbiol.">
        <title>Insights into the Microbial Degradation of Rubber and Gutta-Percha by Analysis of the Complete Genome of Nocardia nova SH22a.</title>
        <authorList>
            <person name="Luo Q."/>
            <person name="Hiessl S."/>
            <person name="Poehlein A."/>
            <person name="Daniel R."/>
            <person name="Steinbuchel A."/>
        </authorList>
    </citation>
    <scope>NUCLEOTIDE SEQUENCE [LARGE SCALE GENOMIC DNA]</scope>
    <source>
        <strain evidence="2">SH22a</strain>
    </source>
</reference>
<keyword evidence="3" id="KW-1185">Reference proteome</keyword>
<keyword evidence="1" id="KW-1133">Transmembrane helix</keyword>
<keyword evidence="1" id="KW-0812">Transmembrane</keyword>
<proteinExistence type="predicted"/>
<accession>W5TJH9</accession>
<keyword evidence="1" id="KW-0472">Membrane</keyword>
<evidence type="ECO:0000256" key="1">
    <source>
        <dbReference type="SAM" id="Phobius"/>
    </source>
</evidence>
<dbReference type="KEGG" id="nno:NONO_c26090"/>
<organism evidence="2 3">
    <name type="scientific">Nocardia nova SH22a</name>
    <dbReference type="NCBI Taxonomy" id="1415166"/>
    <lineage>
        <taxon>Bacteria</taxon>
        <taxon>Bacillati</taxon>
        <taxon>Actinomycetota</taxon>
        <taxon>Actinomycetes</taxon>
        <taxon>Mycobacteriales</taxon>
        <taxon>Nocardiaceae</taxon>
        <taxon>Nocardia</taxon>
    </lineage>
</organism>
<gene>
    <name evidence="2" type="ORF">NONO_c26090</name>
</gene>
<name>W5TJH9_9NOCA</name>
<evidence type="ECO:0000313" key="3">
    <source>
        <dbReference type="Proteomes" id="UP000019150"/>
    </source>
</evidence>
<dbReference type="PATRIC" id="fig|1415166.3.peg.2669"/>
<dbReference type="EMBL" id="CP006850">
    <property type="protein sequence ID" value="AHH17401.1"/>
    <property type="molecule type" value="Genomic_DNA"/>
</dbReference>
<sequence length="52" mass="5543">MMSFGSQCERAHDMVNPLGSQSKRSAMWSIAVLSVIAVVLIAAGFAVSFPDK</sequence>
<dbReference type="HOGENOM" id="CLU_3082369_0_0_11"/>
<protein>
    <submittedName>
        <fullName evidence="2">Uncharacterized protein</fullName>
    </submittedName>
</protein>
<evidence type="ECO:0000313" key="2">
    <source>
        <dbReference type="EMBL" id="AHH17401.1"/>
    </source>
</evidence>
<feature type="transmembrane region" description="Helical" evidence="1">
    <location>
        <begin position="26"/>
        <end position="49"/>
    </location>
</feature>
<dbReference type="Proteomes" id="UP000019150">
    <property type="component" value="Chromosome"/>
</dbReference>